<accession>A0AAV4ISI1</accession>
<protein>
    <submittedName>
        <fullName evidence="1">Uncharacterized protein</fullName>
    </submittedName>
</protein>
<dbReference type="AlphaFoldDB" id="A0AAV4ISI1"/>
<comment type="caution">
    <text evidence="1">The sequence shown here is derived from an EMBL/GenBank/DDBJ whole genome shotgun (WGS) entry which is preliminary data.</text>
</comment>
<gene>
    <name evidence="1" type="ORF">ElyMa_006691300</name>
</gene>
<dbReference type="Proteomes" id="UP000762676">
    <property type="component" value="Unassembled WGS sequence"/>
</dbReference>
<reference evidence="1 2" key="1">
    <citation type="journal article" date="2021" name="Elife">
        <title>Chloroplast acquisition without the gene transfer in kleptoplastic sea slugs, Plakobranchus ocellatus.</title>
        <authorList>
            <person name="Maeda T."/>
            <person name="Takahashi S."/>
            <person name="Yoshida T."/>
            <person name="Shimamura S."/>
            <person name="Takaki Y."/>
            <person name="Nagai Y."/>
            <person name="Toyoda A."/>
            <person name="Suzuki Y."/>
            <person name="Arimoto A."/>
            <person name="Ishii H."/>
            <person name="Satoh N."/>
            <person name="Nishiyama T."/>
            <person name="Hasebe M."/>
            <person name="Maruyama T."/>
            <person name="Minagawa J."/>
            <person name="Obokata J."/>
            <person name="Shigenobu S."/>
        </authorList>
    </citation>
    <scope>NUCLEOTIDE SEQUENCE [LARGE SCALE GENOMIC DNA]</scope>
</reference>
<organism evidence="1 2">
    <name type="scientific">Elysia marginata</name>
    <dbReference type="NCBI Taxonomy" id="1093978"/>
    <lineage>
        <taxon>Eukaryota</taxon>
        <taxon>Metazoa</taxon>
        <taxon>Spiralia</taxon>
        <taxon>Lophotrochozoa</taxon>
        <taxon>Mollusca</taxon>
        <taxon>Gastropoda</taxon>
        <taxon>Heterobranchia</taxon>
        <taxon>Euthyneura</taxon>
        <taxon>Panpulmonata</taxon>
        <taxon>Sacoglossa</taxon>
        <taxon>Placobranchoidea</taxon>
        <taxon>Plakobranchidae</taxon>
        <taxon>Elysia</taxon>
    </lineage>
</organism>
<evidence type="ECO:0000313" key="2">
    <source>
        <dbReference type="Proteomes" id="UP000762676"/>
    </source>
</evidence>
<sequence length="119" mass="13359">MRAAAVAMVTRKWPDFLPIADDFRVTQAFHGERVSKAAITEFRLHAWLSSKDFSVSIWGSLIANTVKMNRIHRSGFIITRHTKYPILAQRKMWCKDDGLATNDAGIAAMQQQTNPGSLA</sequence>
<keyword evidence="2" id="KW-1185">Reference proteome</keyword>
<name>A0AAV4ISI1_9GAST</name>
<dbReference type="EMBL" id="BMAT01013395">
    <property type="protein sequence ID" value="GFS12202.1"/>
    <property type="molecule type" value="Genomic_DNA"/>
</dbReference>
<evidence type="ECO:0000313" key="1">
    <source>
        <dbReference type="EMBL" id="GFS12202.1"/>
    </source>
</evidence>
<proteinExistence type="predicted"/>